<keyword evidence="1" id="KW-1133">Transmembrane helix</keyword>
<feature type="transmembrane region" description="Helical" evidence="1">
    <location>
        <begin position="191"/>
        <end position="213"/>
    </location>
</feature>
<accession>A0ABN3XC30</accession>
<keyword evidence="1" id="KW-0472">Membrane</keyword>
<keyword evidence="3" id="KW-1185">Reference proteome</keyword>
<sequence>MTGRNILDTLGTLGAGSEGVPGTAVEDRPQDRLRAAMGAAVADDGFDFSPGAQVPLQGSAGQTAATQALASAAYRDSPVTEILKANNEWHKSEVKKGRLSLFEPNLGEAFSRAVQVRMLGGARKALIQSFGTEPQTVVEHCLAATRIRKERDTKLTGVMALFGLVFLPGMLIWLGVFQLRRTIAGSKDKRAGALATAALVAFGGLAVIALVMLPFGGFWAVYLRVMLVAPVIGWLWAKRISESTAKDLRARWEGLLSGGGVGAKIPEAVPRDPNESAAEQLRQSLVKLTAEQHSNSVFYAGPKGILGMGTRWGSWQLAEELVPRDPGKEIHGFRSWDVVRAIHDQLRMLERGPLHTGGFPTPSVRHWIVAPIGENADEVSRPGGESVDAFQIKGHEIQRICNEQQFGAGNRHYLGVQFTLWDGQLVITMLITVTVLHETLRIEVTGHALGPVHSLFTTKPKPKTVTVSKTVRFWETVDKHQPLVDADEVVRLAVRAPLTWFPSLLDFFGGKIALPEPFGLRHAWAEKPWRHRFMADDAMRAATPVLRVVHAAAIRVLDDHGVDTDRFSNRSLILSGLVQDPAPRKADVYDA</sequence>
<comment type="caution">
    <text evidence="2">The sequence shown here is derived from an EMBL/GenBank/DDBJ whole genome shotgun (WGS) entry which is preliminary data.</text>
</comment>
<evidence type="ECO:0000313" key="3">
    <source>
        <dbReference type="Proteomes" id="UP001500403"/>
    </source>
</evidence>
<organism evidence="2 3">
    <name type="scientific">Streptomyces enissocaesilis</name>
    <dbReference type="NCBI Taxonomy" id="332589"/>
    <lineage>
        <taxon>Bacteria</taxon>
        <taxon>Bacillati</taxon>
        <taxon>Actinomycetota</taxon>
        <taxon>Actinomycetes</taxon>
        <taxon>Kitasatosporales</taxon>
        <taxon>Streptomycetaceae</taxon>
        <taxon>Streptomyces</taxon>
        <taxon>Streptomyces rochei group</taxon>
    </lineage>
</organism>
<evidence type="ECO:0000313" key="2">
    <source>
        <dbReference type="EMBL" id="GAA2948395.1"/>
    </source>
</evidence>
<proteinExistence type="predicted"/>
<feature type="transmembrane region" description="Helical" evidence="1">
    <location>
        <begin position="155"/>
        <end position="179"/>
    </location>
</feature>
<name>A0ABN3XC30_9ACTN</name>
<reference evidence="2 3" key="1">
    <citation type="journal article" date="2019" name="Int. J. Syst. Evol. Microbiol.">
        <title>The Global Catalogue of Microorganisms (GCM) 10K type strain sequencing project: providing services to taxonomists for standard genome sequencing and annotation.</title>
        <authorList>
            <consortium name="The Broad Institute Genomics Platform"/>
            <consortium name="The Broad Institute Genome Sequencing Center for Infectious Disease"/>
            <person name="Wu L."/>
            <person name="Ma J."/>
        </authorList>
    </citation>
    <scope>NUCLEOTIDE SEQUENCE [LARGE SCALE GENOMIC DNA]</scope>
    <source>
        <strain evidence="2 3">JCM 9088</strain>
    </source>
</reference>
<keyword evidence="1" id="KW-0812">Transmembrane</keyword>
<dbReference type="EMBL" id="BAAAUD010000038">
    <property type="protein sequence ID" value="GAA2948395.1"/>
    <property type="molecule type" value="Genomic_DNA"/>
</dbReference>
<gene>
    <name evidence="2" type="ORF">GCM10010446_36980</name>
</gene>
<dbReference type="Proteomes" id="UP001500403">
    <property type="component" value="Unassembled WGS sequence"/>
</dbReference>
<protein>
    <submittedName>
        <fullName evidence="2">Uncharacterized protein</fullName>
    </submittedName>
</protein>
<evidence type="ECO:0000256" key="1">
    <source>
        <dbReference type="SAM" id="Phobius"/>
    </source>
</evidence>